<protein>
    <submittedName>
        <fullName evidence="1">Uncharacterized protein</fullName>
    </submittedName>
</protein>
<gene>
    <name evidence="1" type="ORF">SERLADRAFT_442575</name>
</gene>
<name>F8PAA5_SERL9</name>
<dbReference type="GeneID" id="18815754"/>
<reference evidence="1" key="1">
    <citation type="submission" date="2011-04" db="EMBL/GenBank/DDBJ databases">
        <title>Evolution of plant cell wall degrading machinery underlies the functional diversity of forest fungi.</title>
        <authorList>
            <consortium name="US DOE Joint Genome Institute (JGI-PGF)"/>
            <person name="Eastwood D.C."/>
            <person name="Floudas D."/>
            <person name="Binder M."/>
            <person name="Majcherczyk A."/>
            <person name="Schneider P."/>
            <person name="Aerts A."/>
            <person name="Asiegbu F.O."/>
            <person name="Baker S.E."/>
            <person name="Barry K."/>
            <person name="Bendiksby M."/>
            <person name="Blumentritt M."/>
            <person name="Coutinho P.M."/>
            <person name="Cullen D."/>
            <person name="Cullen D."/>
            <person name="Gathman A."/>
            <person name="Goodell B."/>
            <person name="Henrissat B."/>
            <person name="Ihrmark K."/>
            <person name="Kauserud H."/>
            <person name="Kohler A."/>
            <person name="LaButti K."/>
            <person name="Lapidus A."/>
            <person name="Lavin J.L."/>
            <person name="Lee Y.-H."/>
            <person name="Lindquist E."/>
            <person name="Lilly W."/>
            <person name="Lucas S."/>
            <person name="Morin E."/>
            <person name="Murat C."/>
            <person name="Oguiza J.A."/>
            <person name="Park J."/>
            <person name="Pisabarro A.G."/>
            <person name="Riley R."/>
            <person name="Rosling A."/>
            <person name="Salamov A."/>
            <person name="Schmidt O."/>
            <person name="Schmutz J."/>
            <person name="Skrede I."/>
            <person name="Stenlid J."/>
            <person name="Wiebenga A."/>
            <person name="Xie X."/>
            <person name="Kues U."/>
            <person name="Hibbett D.S."/>
            <person name="Hoffmeister D."/>
            <person name="Hogberg N."/>
            <person name="Martin F."/>
            <person name="Grigoriev I.V."/>
            <person name="Watkinson S.C."/>
        </authorList>
    </citation>
    <scope>NUCLEOTIDE SEQUENCE</scope>
    <source>
        <strain evidence="1">S7.9</strain>
    </source>
</reference>
<dbReference type="KEGG" id="sla:SERLADRAFT_442575"/>
<dbReference type="AlphaFoldDB" id="F8PAA5"/>
<dbReference type="Proteomes" id="UP000008064">
    <property type="component" value="Unassembled WGS sequence"/>
</dbReference>
<proteinExistence type="predicted"/>
<evidence type="ECO:0000313" key="1">
    <source>
        <dbReference type="EMBL" id="EGO19745.1"/>
    </source>
</evidence>
<accession>F8PAA5</accession>
<sequence>MSVANIWWHDQEGKKSSKVPNRNGFRPCTFLFWPVSLVFMDLDEPLDLQLFRDDDDDGDLFYKRRLHALINGNVSPPKAATNFDTYC</sequence>
<dbReference type="RefSeq" id="XP_007323180.1">
    <property type="nucleotide sequence ID" value="XM_007323118.1"/>
</dbReference>
<dbReference type="HOGENOM" id="CLU_2484712_0_0_1"/>
<organism>
    <name type="scientific">Serpula lacrymans var. lacrymans (strain S7.9)</name>
    <name type="common">Dry rot fungus</name>
    <dbReference type="NCBI Taxonomy" id="578457"/>
    <lineage>
        <taxon>Eukaryota</taxon>
        <taxon>Fungi</taxon>
        <taxon>Dikarya</taxon>
        <taxon>Basidiomycota</taxon>
        <taxon>Agaricomycotina</taxon>
        <taxon>Agaricomycetes</taxon>
        <taxon>Agaricomycetidae</taxon>
        <taxon>Boletales</taxon>
        <taxon>Coniophorineae</taxon>
        <taxon>Serpulaceae</taxon>
        <taxon>Serpula</taxon>
    </lineage>
</organism>
<dbReference type="EMBL" id="GL945442">
    <property type="protein sequence ID" value="EGO19745.1"/>
    <property type="molecule type" value="Genomic_DNA"/>
</dbReference>